<comment type="caution">
    <text evidence="2">The sequence shown here is derived from an EMBL/GenBank/DDBJ whole genome shotgun (WGS) entry which is preliminary data.</text>
</comment>
<keyword evidence="1" id="KW-0732">Signal</keyword>
<sequence length="391" mass="44396">MKSIKIILFIIFLSGALYAQDSVTIRMDPDNVLGGSVSQLFDSVEYIPLQTTKESLFGRIDRLQVADDLFFILDRSSDQVLIFKKDGKYKSKIQMQRYVKSTTQQGISSFMVDEDKKWVIVNNDTKPDVLYFFNYQGNLVKTIVGKQWSNFGYLDQHNYLMAANGDILDSASGLRANCLITDTSTKVIKKSLVKIVPGMMGSGQVVDKVPGEKEVIYAGAFDFSIYKIGITGIENKIKFIFPVIYTPPKEIYGTSYENQIKYTHEVNPKMLMGFLDIHTSGNFLTFSLMHIGFGHPSYIYSASSQNIYSMGNINTDSAHYFLPVISDGGNIYAADRNYFYSHIPVYYFKSGYNDNLKNRKAAYPDKIRRLYTSFGNYDNPIIIRLKPKQGI</sequence>
<keyword evidence="3" id="KW-1185">Reference proteome</keyword>
<dbReference type="SUPFAM" id="SSF101898">
    <property type="entry name" value="NHL repeat"/>
    <property type="match status" value="1"/>
</dbReference>
<dbReference type="Proteomes" id="UP000468388">
    <property type="component" value="Unassembled WGS sequence"/>
</dbReference>
<organism evidence="2 3">
    <name type="scientific">Chitinophaga oryziterrae</name>
    <dbReference type="NCBI Taxonomy" id="1031224"/>
    <lineage>
        <taxon>Bacteria</taxon>
        <taxon>Pseudomonadati</taxon>
        <taxon>Bacteroidota</taxon>
        <taxon>Chitinophagia</taxon>
        <taxon>Chitinophagales</taxon>
        <taxon>Chitinophagaceae</taxon>
        <taxon>Chitinophaga</taxon>
    </lineage>
</organism>
<dbReference type="EMBL" id="WRXO01000001">
    <property type="protein sequence ID" value="MVT39532.1"/>
    <property type="molecule type" value="Genomic_DNA"/>
</dbReference>
<feature type="chain" id="PRO_5026689590" evidence="1">
    <location>
        <begin position="20"/>
        <end position="391"/>
    </location>
</feature>
<dbReference type="OrthoDB" id="828283at2"/>
<evidence type="ECO:0000313" key="3">
    <source>
        <dbReference type="Proteomes" id="UP000468388"/>
    </source>
</evidence>
<dbReference type="AlphaFoldDB" id="A0A6N8J5T7"/>
<name>A0A6N8J5T7_9BACT</name>
<reference evidence="2 3" key="1">
    <citation type="submission" date="2019-12" db="EMBL/GenBank/DDBJ databases">
        <title>The draft genomic sequence of strain Chitinophaga oryziterrae JCM 16595.</title>
        <authorList>
            <person name="Zhang X."/>
        </authorList>
    </citation>
    <scope>NUCLEOTIDE SEQUENCE [LARGE SCALE GENOMIC DNA]</scope>
    <source>
        <strain evidence="2 3">JCM 16595</strain>
    </source>
</reference>
<gene>
    <name evidence="2" type="ORF">GO495_02945</name>
</gene>
<accession>A0A6N8J5T7</accession>
<proteinExistence type="predicted"/>
<evidence type="ECO:0000313" key="2">
    <source>
        <dbReference type="EMBL" id="MVT39532.1"/>
    </source>
</evidence>
<dbReference type="RefSeq" id="WP_157298199.1">
    <property type="nucleotide sequence ID" value="NZ_BAAAZB010000005.1"/>
</dbReference>
<feature type="signal peptide" evidence="1">
    <location>
        <begin position="1"/>
        <end position="19"/>
    </location>
</feature>
<evidence type="ECO:0000256" key="1">
    <source>
        <dbReference type="SAM" id="SignalP"/>
    </source>
</evidence>
<dbReference type="Pfam" id="PF17170">
    <property type="entry name" value="DUF5128"/>
    <property type="match status" value="1"/>
</dbReference>
<protein>
    <submittedName>
        <fullName evidence="2">6-bladed beta-propeller</fullName>
    </submittedName>
</protein>